<dbReference type="InterPro" id="IPR000182">
    <property type="entry name" value="GNAT_dom"/>
</dbReference>
<dbReference type="EMBL" id="CP001686">
    <property type="protein sequence ID" value="ACV06765.1"/>
    <property type="molecule type" value="Genomic_DNA"/>
</dbReference>
<organism evidence="2 3">
    <name type="scientific">Kytococcus sedentarius (strain ATCC 14392 / DSM 20547 / JCM 11482 / CCUG 33030 / NBRC 15357 / NCTC 11040 / CCM 314 / 541)</name>
    <name type="common">Micrococcus sedentarius</name>
    <dbReference type="NCBI Taxonomy" id="478801"/>
    <lineage>
        <taxon>Bacteria</taxon>
        <taxon>Bacillati</taxon>
        <taxon>Actinomycetota</taxon>
        <taxon>Actinomycetes</taxon>
        <taxon>Micrococcales</taxon>
        <taxon>Kytococcaceae</taxon>
        <taxon>Kytococcus</taxon>
    </lineage>
</organism>
<dbReference type="PROSITE" id="PS51186">
    <property type="entry name" value="GNAT"/>
    <property type="match status" value="1"/>
</dbReference>
<dbReference type="eggNOG" id="COG0456">
    <property type="taxonomic scope" value="Bacteria"/>
</dbReference>
<dbReference type="Proteomes" id="UP000006666">
    <property type="component" value="Chromosome"/>
</dbReference>
<evidence type="ECO:0000313" key="3">
    <source>
        <dbReference type="Proteomes" id="UP000006666"/>
    </source>
</evidence>
<protein>
    <recommendedName>
        <fullName evidence="1">N-acetyltransferase domain-containing protein</fullName>
    </recommendedName>
</protein>
<name>C7NJ78_KYTSD</name>
<dbReference type="GO" id="GO:0016747">
    <property type="term" value="F:acyltransferase activity, transferring groups other than amino-acyl groups"/>
    <property type="evidence" value="ECO:0007669"/>
    <property type="project" value="InterPro"/>
</dbReference>
<dbReference type="KEGG" id="kse:Ksed_17530"/>
<dbReference type="AlphaFoldDB" id="C7NJ78"/>
<sequence>MTDDFVLAVLDATPSDAPPSHLTEQLVEQHAAVSRDLLGHDDFTGNGPDGVLRALQPGASRRHWMVVALSRLPDGLTGASETETGLPLVPGRGAVEEGVRLLGSVHCGIPLQEDLDRMDLDLGVLPSERRRGVGSALQEAAEWIARAHGRAVLGTYSGHNRSAEPGSPEALEAPTGAGTLDRTDAPCSFALGHGYRLVQTEVHSQLDPADGIARAETLEADALAHARGYEVVTWGGRTPPEHVGGMVDLYRRMSTDVPHGDSEREEAVWSPKRVEENDVRREELGMRSVFAMARHTASGQAVAYTYLTTPSRRPEACYQEDTLVAAEHRGHRLGTLVKVAALRRAVAEWPQVRRIHTWNAGENAHMLAINTALGFRPVSLEGVWEKRMG</sequence>
<evidence type="ECO:0000259" key="1">
    <source>
        <dbReference type="PROSITE" id="PS51186"/>
    </source>
</evidence>
<gene>
    <name evidence="2" type="ordered locus">Ksed_17530</name>
</gene>
<dbReference type="InterPro" id="IPR016181">
    <property type="entry name" value="Acyl_CoA_acyltransferase"/>
</dbReference>
<dbReference type="SUPFAM" id="SSF55729">
    <property type="entry name" value="Acyl-CoA N-acyltransferases (Nat)"/>
    <property type="match status" value="2"/>
</dbReference>
<evidence type="ECO:0000313" key="2">
    <source>
        <dbReference type="EMBL" id="ACV06765.1"/>
    </source>
</evidence>
<dbReference type="Gene3D" id="3.40.630.30">
    <property type="match status" value="1"/>
</dbReference>
<dbReference type="CDD" id="cd04301">
    <property type="entry name" value="NAT_SF"/>
    <property type="match status" value="1"/>
</dbReference>
<dbReference type="HOGENOM" id="CLU_043786_1_0_11"/>
<proteinExistence type="predicted"/>
<feature type="domain" description="N-acetyltransferase" evidence="1">
    <location>
        <begin position="50"/>
        <end position="219"/>
    </location>
</feature>
<accession>C7NJ78</accession>
<dbReference type="STRING" id="478801.Ksed_17530"/>
<dbReference type="RefSeq" id="WP_015779707.1">
    <property type="nucleotide sequence ID" value="NC_013169.1"/>
</dbReference>
<reference evidence="2 3" key="1">
    <citation type="journal article" date="2009" name="Stand. Genomic Sci.">
        <title>Complete genome sequence of Kytococcus sedentarius type strain (541).</title>
        <authorList>
            <person name="Sims D."/>
            <person name="Brettin T."/>
            <person name="Detter J.C."/>
            <person name="Han C."/>
            <person name="Lapidus A."/>
            <person name="Copeland A."/>
            <person name="Glavina Del Rio T."/>
            <person name="Nolan M."/>
            <person name="Chen F."/>
            <person name="Lucas S."/>
            <person name="Tice H."/>
            <person name="Cheng J.F."/>
            <person name="Bruce D."/>
            <person name="Goodwin L."/>
            <person name="Pitluck S."/>
            <person name="Ovchinnikova G."/>
            <person name="Pati A."/>
            <person name="Ivanova N."/>
            <person name="Mavrommatis K."/>
            <person name="Chen A."/>
            <person name="Palaniappan K."/>
            <person name="D'haeseleer P."/>
            <person name="Chain P."/>
            <person name="Bristow J."/>
            <person name="Eisen J.A."/>
            <person name="Markowitz V."/>
            <person name="Hugenholtz P."/>
            <person name="Schneider S."/>
            <person name="Goker M."/>
            <person name="Pukall R."/>
            <person name="Kyrpides N.C."/>
            <person name="Klenk H.P."/>
        </authorList>
    </citation>
    <scope>NUCLEOTIDE SEQUENCE [LARGE SCALE GENOMIC DNA]</scope>
    <source>
        <strain evidence="3">ATCC 14392 / DSM 20547 / JCM 11482 / CCUG 33030 / NBRC 15357 / NCTC 11040 / CCM 314 / 541</strain>
    </source>
</reference>
<keyword evidence="3" id="KW-1185">Reference proteome</keyword>